<gene>
    <name evidence="2" type="ORF">WJX84_011803</name>
</gene>
<proteinExistence type="predicted"/>
<name>A0AAW1SIT1_9CHLO</name>
<keyword evidence="1" id="KW-0812">Transmembrane</keyword>
<keyword evidence="1" id="KW-0472">Membrane</keyword>
<evidence type="ECO:0000313" key="3">
    <source>
        <dbReference type="Proteomes" id="UP001485043"/>
    </source>
</evidence>
<dbReference type="EMBL" id="JALJOV010001546">
    <property type="protein sequence ID" value="KAK9846213.1"/>
    <property type="molecule type" value="Genomic_DNA"/>
</dbReference>
<dbReference type="Proteomes" id="UP001485043">
    <property type="component" value="Unassembled WGS sequence"/>
</dbReference>
<feature type="transmembrane region" description="Helical" evidence="1">
    <location>
        <begin position="21"/>
        <end position="45"/>
    </location>
</feature>
<dbReference type="AlphaFoldDB" id="A0AAW1SIT1"/>
<reference evidence="2 3" key="1">
    <citation type="journal article" date="2024" name="Nat. Commun.">
        <title>Phylogenomics reveals the evolutionary origins of lichenization in chlorophyte algae.</title>
        <authorList>
            <person name="Puginier C."/>
            <person name="Libourel C."/>
            <person name="Otte J."/>
            <person name="Skaloud P."/>
            <person name="Haon M."/>
            <person name="Grisel S."/>
            <person name="Petersen M."/>
            <person name="Berrin J.G."/>
            <person name="Delaux P.M."/>
            <person name="Dal Grande F."/>
            <person name="Keller J."/>
        </authorList>
    </citation>
    <scope>NUCLEOTIDE SEQUENCE [LARGE SCALE GENOMIC DNA]</scope>
    <source>
        <strain evidence="2 3">SAG 2523</strain>
    </source>
</reference>
<protein>
    <recommendedName>
        <fullName evidence="4">Mitochondrial import inner membrane translocase subunit TIM22</fullName>
    </recommendedName>
</protein>
<keyword evidence="1" id="KW-1133">Transmembrane helix</keyword>
<accession>A0AAW1SIT1</accession>
<comment type="caution">
    <text evidence="2">The sequence shown here is derived from an EMBL/GenBank/DDBJ whole genome shotgun (WGS) entry which is preliminary data.</text>
</comment>
<evidence type="ECO:0000313" key="2">
    <source>
        <dbReference type="EMBL" id="KAK9846213.1"/>
    </source>
</evidence>
<evidence type="ECO:0008006" key="4">
    <source>
        <dbReference type="Google" id="ProtNLM"/>
    </source>
</evidence>
<sequence length="162" mass="17032">MTASQTNSSQSDHPSPRQPCIAAAGAGLVNGCLGGLVLGLIWGIVQEKKFMLRNIIKEPHLREAPIRLLPVMMRSLQSCAVLGTFSGALRGCRCATSSMLDPLNPLNSLAAGTMAGAVKSAVDEVPRSVMSHGRQAVVSGLLATALIEVSKALDHRQRAPPR</sequence>
<evidence type="ECO:0000256" key="1">
    <source>
        <dbReference type="SAM" id="Phobius"/>
    </source>
</evidence>
<organism evidence="2 3">
    <name type="scientific">Apatococcus fuscideae</name>
    <dbReference type="NCBI Taxonomy" id="2026836"/>
    <lineage>
        <taxon>Eukaryota</taxon>
        <taxon>Viridiplantae</taxon>
        <taxon>Chlorophyta</taxon>
        <taxon>core chlorophytes</taxon>
        <taxon>Trebouxiophyceae</taxon>
        <taxon>Chlorellales</taxon>
        <taxon>Chlorellaceae</taxon>
        <taxon>Apatococcus</taxon>
    </lineage>
</organism>
<keyword evidence="3" id="KW-1185">Reference proteome</keyword>